<dbReference type="AlphaFoldDB" id="A0A518G7I6"/>
<dbReference type="Proteomes" id="UP000318017">
    <property type="component" value="Chromosome"/>
</dbReference>
<protein>
    <submittedName>
        <fullName evidence="2">O-acetyl-ADP-ribose deacetylase</fullName>
        <ecNumber evidence="2">3.5.1.-</ecNumber>
    </submittedName>
</protein>
<dbReference type="KEGG" id="ahel:Q31a_28700"/>
<sequence>MQINIQVGDVLEVAADVLISTANPWLNLSGGVNGAILSAVGPPIQEELHAHLRSQGISSVPAGTVVQSSSGNLPFDCILHAVAIDPFYDSTVDLVRHTVVTALELAIKAGATTISTPTLATGYGPMSIADFGTAVAPLASESRFDGLSLTIVVRSEEHRSELSEAISVAQTQT</sequence>
<dbReference type="InterPro" id="IPR043472">
    <property type="entry name" value="Macro_dom-like"/>
</dbReference>
<dbReference type="Gene3D" id="3.40.220.10">
    <property type="entry name" value="Leucine Aminopeptidase, subunit E, domain 1"/>
    <property type="match status" value="1"/>
</dbReference>
<dbReference type="InterPro" id="IPR002589">
    <property type="entry name" value="Macro_dom"/>
</dbReference>
<dbReference type="EC" id="3.5.1.-" evidence="2"/>
<evidence type="ECO:0000259" key="1">
    <source>
        <dbReference type="PROSITE" id="PS51154"/>
    </source>
</evidence>
<dbReference type="GO" id="GO:0016787">
    <property type="term" value="F:hydrolase activity"/>
    <property type="evidence" value="ECO:0007669"/>
    <property type="project" value="UniProtKB-KW"/>
</dbReference>
<keyword evidence="3" id="KW-1185">Reference proteome</keyword>
<evidence type="ECO:0000313" key="2">
    <source>
        <dbReference type="EMBL" id="QDV24551.1"/>
    </source>
</evidence>
<accession>A0A518G7I6</accession>
<dbReference type="SMART" id="SM00506">
    <property type="entry name" value="A1pp"/>
    <property type="match status" value="1"/>
</dbReference>
<feature type="domain" description="Macro" evidence="1">
    <location>
        <begin position="1"/>
        <end position="170"/>
    </location>
</feature>
<keyword evidence="2" id="KW-0378">Hydrolase</keyword>
<name>A0A518G7I6_9BACT</name>
<reference evidence="2 3" key="1">
    <citation type="submission" date="2019-02" db="EMBL/GenBank/DDBJ databases">
        <title>Deep-cultivation of Planctomycetes and their phenomic and genomic characterization uncovers novel biology.</title>
        <authorList>
            <person name="Wiegand S."/>
            <person name="Jogler M."/>
            <person name="Boedeker C."/>
            <person name="Pinto D."/>
            <person name="Vollmers J."/>
            <person name="Rivas-Marin E."/>
            <person name="Kohn T."/>
            <person name="Peeters S.H."/>
            <person name="Heuer A."/>
            <person name="Rast P."/>
            <person name="Oberbeckmann S."/>
            <person name="Bunk B."/>
            <person name="Jeske O."/>
            <person name="Meyerdierks A."/>
            <person name="Storesund J.E."/>
            <person name="Kallscheuer N."/>
            <person name="Luecker S."/>
            <person name="Lage O.M."/>
            <person name="Pohl T."/>
            <person name="Merkel B.J."/>
            <person name="Hornburger P."/>
            <person name="Mueller R.-W."/>
            <person name="Bruemmer F."/>
            <person name="Labrenz M."/>
            <person name="Spormann A.M."/>
            <person name="Op den Camp H."/>
            <person name="Overmann J."/>
            <person name="Amann R."/>
            <person name="Jetten M.S.M."/>
            <person name="Mascher T."/>
            <person name="Medema M.H."/>
            <person name="Devos D.P."/>
            <person name="Kaster A.-K."/>
            <person name="Ovreas L."/>
            <person name="Rohde M."/>
            <person name="Galperin M.Y."/>
            <person name="Jogler C."/>
        </authorList>
    </citation>
    <scope>NUCLEOTIDE SEQUENCE [LARGE SCALE GENOMIC DNA]</scope>
    <source>
        <strain evidence="2 3">Q31a</strain>
    </source>
</reference>
<proteinExistence type="predicted"/>
<evidence type="ECO:0000313" key="3">
    <source>
        <dbReference type="Proteomes" id="UP000318017"/>
    </source>
</evidence>
<gene>
    <name evidence="2" type="primary">ymdB_1</name>
    <name evidence="2" type="ORF">Q31a_28700</name>
</gene>
<dbReference type="PROSITE" id="PS51154">
    <property type="entry name" value="MACRO"/>
    <property type="match status" value="1"/>
</dbReference>
<organism evidence="2 3">
    <name type="scientific">Aureliella helgolandensis</name>
    <dbReference type="NCBI Taxonomy" id="2527968"/>
    <lineage>
        <taxon>Bacteria</taxon>
        <taxon>Pseudomonadati</taxon>
        <taxon>Planctomycetota</taxon>
        <taxon>Planctomycetia</taxon>
        <taxon>Pirellulales</taxon>
        <taxon>Pirellulaceae</taxon>
        <taxon>Aureliella</taxon>
    </lineage>
</organism>
<dbReference type="Pfam" id="PF01661">
    <property type="entry name" value="Macro"/>
    <property type="match status" value="1"/>
</dbReference>
<dbReference type="SUPFAM" id="SSF52949">
    <property type="entry name" value="Macro domain-like"/>
    <property type="match status" value="1"/>
</dbReference>
<dbReference type="OrthoDB" id="290383at2"/>
<dbReference type="RefSeq" id="WP_145078301.1">
    <property type="nucleotide sequence ID" value="NZ_CP036298.1"/>
</dbReference>
<dbReference type="EMBL" id="CP036298">
    <property type="protein sequence ID" value="QDV24551.1"/>
    <property type="molecule type" value="Genomic_DNA"/>
</dbReference>